<name>A0A9W6GRI3_9HYPH</name>
<sequence length="125" mass="12815">MSKRVVASLIVCVALLTQLGASFWGAAAARDGMAPCHRAMTVAAAVSTPGQDDAAGKPANAPVTHDHASCSLCQLGFSVVSSDAPVFEARPVVFYSRISLAESESPAPRAIFNHSAPARAPPSLV</sequence>
<comment type="caution">
    <text evidence="2">The sequence shown here is derived from an EMBL/GenBank/DDBJ whole genome shotgun (WGS) entry which is preliminary data.</text>
</comment>
<dbReference type="Proteomes" id="UP001144323">
    <property type="component" value="Unassembled WGS sequence"/>
</dbReference>
<dbReference type="EMBL" id="BSEC01000001">
    <property type="protein sequence ID" value="GLI91767.1"/>
    <property type="molecule type" value="Genomic_DNA"/>
</dbReference>
<accession>A0A9W6GRI3</accession>
<dbReference type="RefSeq" id="WP_281800576.1">
    <property type="nucleotide sequence ID" value="NZ_BSEC01000001.1"/>
</dbReference>
<keyword evidence="1" id="KW-0732">Signal</keyword>
<evidence type="ECO:0008006" key="4">
    <source>
        <dbReference type="Google" id="ProtNLM"/>
    </source>
</evidence>
<feature type="chain" id="PRO_5040906064" description="DUF2946 domain-containing protein" evidence="1">
    <location>
        <begin position="27"/>
        <end position="125"/>
    </location>
</feature>
<dbReference type="AlphaFoldDB" id="A0A9W6GRI3"/>
<gene>
    <name evidence="2" type="ORF">LMG27198_07590</name>
</gene>
<feature type="signal peptide" evidence="1">
    <location>
        <begin position="1"/>
        <end position="26"/>
    </location>
</feature>
<organism evidence="2 3">
    <name type="scientific">Methylocystis echinoides</name>
    <dbReference type="NCBI Taxonomy" id="29468"/>
    <lineage>
        <taxon>Bacteria</taxon>
        <taxon>Pseudomonadati</taxon>
        <taxon>Pseudomonadota</taxon>
        <taxon>Alphaproteobacteria</taxon>
        <taxon>Hyphomicrobiales</taxon>
        <taxon>Methylocystaceae</taxon>
        <taxon>Methylocystis</taxon>
    </lineage>
</organism>
<reference evidence="2" key="1">
    <citation type="journal article" date="2023" name="Int. J. Syst. Evol. Microbiol.">
        <title>Methylocystis iwaonis sp. nov., a type II methane-oxidizing bacterium from surface soil of a rice paddy field in Japan, and emended description of the genus Methylocystis (ex Whittenbury et al. 1970) Bowman et al. 1993.</title>
        <authorList>
            <person name="Kaise H."/>
            <person name="Sawadogo J.B."/>
            <person name="Alam M.S."/>
            <person name="Ueno C."/>
            <person name="Dianou D."/>
            <person name="Shinjo R."/>
            <person name="Asakawa S."/>
        </authorList>
    </citation>
    <scope>NUCLEOTIDE SEQUENCE</scope>
    <source>
        <strain evidence="2">LMG27198</strain>
    </source>
</reference>
<evidence type="ECO:0000313" key="2">
    <source>
        <dbReference type="EMBL" id="GLI91767.1"/>
    </source>
</evidence>
<evidence type="ECO:0000256" key="1">
    <source>
        <dbReference type="SAM" id="SignalP"/>
    </source>
</evidence>
<keyword evidence="3" id="KW-1185">Reference proteome</keyword>
<protein>
    <recommendedName>
        <fullName evidence="4">DUF2946 domain-containing protein</fullName>
    </recommendedName>
</protein>
<evidence type="ECO:0000313" key="3">
    <source>
        <dbReference type="Proteomes" id="UP001144323"/>
    </source>
</evidence>
<proteinExistence type="predicted"/>